<comment type="subcellular location">
    <subcellularLocation>
        <location evidence="1">Membrane</location>
        <topology evidence="1">Multi-pass membrane protein</topology>
    </subcellularLocation>
</comment>
<gene>
    <name evidence="7" type="ORF">CUN49_14095</name>
</gene>
<evidence type="ECO:0000256" key="2">
    <source>
        <dbReference type="ARBA" id="ARBA00022692"/>
    </source>
</evidence>
<keyword evidence="2 5" id="KW-0812">Transmembrane</keyword>
<comment type="caution">
    <text evidence="7">The sequence shown here is derived from an EMBL/GenBank/DDBJ whole genome shotgun (WGS) entry which is preliminary data.</text>
</comment>
<accession>A0A2M8PB17</accession>
<evidence type="ECO:0000313" key="7">
    <source>
        <dbReference type="EMBL" id="PJF34746.1"/>
    </source>
</evidence>
<feature type="domain" description="O-antigen ligase-related" evidence="6">
    <location>
        <begin position="193"/>
        <end position="319"/>
    </location>
</feature>
<evidence type="ECO:0000256" key="3">
    <source>
        <dbReference type="ARBA" id="ARBA00022989"/>
    </source>
</evidence>
<feature type="transmembrane region" description="Helical" evidence="5">
    <location>
        <begin position="366"/>
        <end position="383"/>
    </location>
</feature>
<feature type="transmembrane region" description="Helical" evidence="5">
    <location>
        <begin position="158"/>
        <end position="176"/>
    </location>
</feature>
<reference evidence="7 8" key="1">
    <citation type="submission" date="2017-11" db="EMBL/GenBank/DDBJ databases">
        <title>Evolution of Phototrophy in the Chloroflexi Phylum Driven by Horizontal Gene Transfer.</title>
        <authorList>
            <person name="Ward L.M."/>
            <person name="Hemp J."/>
            <person name="Shih P.M."/>
            <person name="Mcglynn S.E."/>
            <person name="Fischer W."/>
        </authorList>
    </citation>
    <scope>NUCLEOTIDE SEQUENCE [LARGE SCALE GENOMIC DNA]</scope>
    <source>
        <strain evidence="7">JP3_13</strain>
    </source>
</reference>
<dbReference type="AlphaFoldDB" id="A0A2M8PB17"/>
<dbReference type="Pfam" id="PF04932">
    <property type="entry name" value="Wzy_C"/>
    <property type="match status" value="1"/>
</dbReference>
<evidence type="ECO:0000313" key="8">
    <source>
        <dbReference type="Proteomes" id="UP000229681"/>
    </source>
</evidence>
<evidence type="ECO:0000256" key="4">
    <source>
        <dbReference type="ARBA" id="ARBA00023136"/>
    </source>
</evidence>
<feature type="transmembrane region" description="Helical" evidence="5">
    <location>
        <begin position="66"/>
        <end position="86"/>
    </location>
</feature>
<dbReference type="EMBL" id="PGTM01000283">
    <property type="protein sequence ID" value="PJF34746.1"/>
    <property type="molecule type" value="Genomic_DNA"/>
</dbReference>
<evidence type="ECO:0000256" key="1">
    <source>
        <dbReference type="ARBA" id="ARBA00004141"/>
    </source>
</evidence>
<dbReference type="PANTHER" id="PTHR37422">
    <property type="entry name" value="TEICHURONIC ACID BIOSYNTHESIS PROTEIN TUAE"/>
    <property type="match status" value="1"/>
</dbReference>
<feature type="transmembrane region" description="Helical" evidence="5">
    <location>
        <begin position="343"/>
        <end position="360"/>
    </location>
</feature>
<keyword evidence="4 5" id="KW-0472">Membrane</keyword>
<sequence length="432" mass="46152">MDAPRKIALPSLLLALGLAYMTFEGGAWRGVMSMSIAPRTLWLLSFAMGFWLVWRTARRLAWERTALDAAMPLWIGAFLISTLGNPGKLPRIGYGLWFAALYIALWYSLHDLIRHSVGRLAAVNALLISAVPPLITGLRQVSLPNMPRIGGSLENPNILAAFLVLVTPLAVARLLALPRSANGFSRLALAIFTAALCTAIYFTGSRGAWLGMIAAAAVGLWALSGGRVRAIWALAAMTPILIGAGLLLIAARADEPRLDLYRQALNYFAAQPLTGNGLFTAKFYQRLIGRPGYVLLHVHAHNAPLQVAAELGVLGVLALGATTVITMGTGINAWRQAEGAERVIRAGALAALAGFGAHHMVDFPVITPAVAVTLIMVLLIALMPEQAQARRRGQAAQTLALVALWAALALIGQWNLATVWEGVRNAVNRGIP</sequence>
<evidence type="ECO:0000256" key="5">
    <source>
        <dbReference type="SAM" id="Phobius"/>
    </source>
</evidence>
<feature type="transmembrane region" description="Helical" evidence="5">
    <location>
        <begin position="311"/>
        <end position="331"/>
    </location>
</feature>
<dbReference type="InterPro" id="IPR007016">
    <property type="entry name" value="O-antigen_ligase-rel_domated"/>
</dbReference>
<feature type="transmembrane region" description="Helical" evidence="5">
    <location>
        <begin position="36"/>
        <end position="54"/>
    </location>
</feature>
<dbReference type="GO" id="GO:0016020">
    <property type="term" value="C:membrane"/>
    <property type="evidence" value="ECO:0007669"/>
    <property type="project" value="UniProtKB-SubCell"/>
</dbReference>
<feature type="transmembrane region" description="Helical" evidence="5">
    <location>
        <begin position="231"/>
        <end position="251"/>
    </location>
</feature>
<proteinExistence type="predicted"/>
<keyword evidence="3 5" id="KW-1133">Transmembrane helix</keyword>
<feature type="transmembrane region" description="Helical" evidence="5">
    <location>
        <begin position="208"/>
        <end position="224"/>
    </location>
</feature>
<dbReference type="Proteomes" id="UP000229681">
    <property type="component" value="Unassembled WGS sequence"/>
</dbReference>
<feature type="transmembrane region" description="Helical" evidence="5">
    <location>
        <begin position="121"/>
        <end position="138"/>
    </location>
</feature>
<feature type="transmembrane region" description="Helical" evidence="5">
    <location>
        <begin position="395"/>
        <end position="414"/>
    </location>
</feature>
<dbReference type="PANTHER" id="PTHR37422:SF13">
    <property type="entry name" value="LIPOPOLYSACCHARIDE BIOSYNTHESIS PROTEIN PA4999-RELATED"/>
    <property type="match status" value="1"/>
</dbReference>
<feature type="transmembrane region" description="Helical" evidence="5">
    <location>
        <begin position="183"/>
        <end position="202"/>
    </location>
</feature>
<dbReference type="InterPro" id="IPR051533">
    <property type="entry name" value="WaaL-like"/>
</dbReference>
<protein>
    <recommendedName>
        <fullName evidence="6">O-antigen ligase-related domain-containing protein</fullName>
    </recommendedName>
</protein>
<evidence type="ECO:0000259" key="6">
    <source>
        <dbReference type="Pfam" id="PF04932"/>
    </source>
</evidence>
<feature type="transmembrane region" description="Helical" evidence="5">
    <location>
        <begin position="92"/>
        <end position="109"/>
    </location>
</feature>
<name>A0A2M8PB17_9CHLR</name>
<organism evidence="7 8">
    <name type="scientific">Candidatus Thermofonsia Clade 1 bacterium</name>
    <dbReference type="NCBI Taxonomy" id="2364210"/>
    <lineage>
        <taxon>Bacteria</taxon>
        <taxon>Bacillati</taxon>
        <taxon>Chloroflexota</taxon>
        <taxon>Candidatus Thermofontia</taxon>
        <taxon>Candidatus Thermofonsia Clade 1</taxon>
    </lineage>
</organism>